<sequence>MKIGINDLLNIKEDKETFINFLSNPFSLILGINDNDKETINKRRCIDCTRTQTMEGVALLESGIVSEELEEAVTKIGGSAAMKVVRQAIWMSKQHKYRHILPQLLRLARRCVFAIG</sequence>
<proteinExistence type="predicted"/>
<dbReference type="Proteomes" id="UP000324800">
    <property type="component" value="Unassembled WGS sequence"/>
</dbReference>
<accession>A0A5J4W351</accession>
<evidence type="ECO:0000313" key="1">
    <source>
        <dbReference type="EMBL" id="KAA6389351.1"/>
    </source>
</evidence>
<dbReference type="EMBL" id="SNRW01003616">
    <property type="protein sequence ID" value="KAA6389351.1"/>
    <property type="molecule type" value="Genomic_DNA"/>
</dbReference>
<name>A0A5J4W351_9EUKA</name>
<comment type="caution">
    <text evidence="1">The sequence shown here is derived from an EMBL/GenBank/DDBJ whole genome shotgun (WGS) entry which is preliminary data.</text>
</comment>
<gene>
    <name evidence="1" type="ORF">EZS28_015121</name>
</gene>
<dbReference type="AlphaFoldDB" id="A0A5J4W351"/>
<protein>
    <submittedName>
        <fullName evidence="1">Uncharacterized protein</fullName>
    </submittedName>
</protein>
<evidence type="ECO:0000313" key="2">
    <source>
        <dbReference type="Proteomes" id="UP000324800"/>
    </source>
</evidence>
<organism evidence="1 2">
    <name type="scientific">Streblomastix strix</name>
    <dbReference type="NCBI Taxonomy" id="222440"/>
    <lineage>
        <taxon>Eukaryota</taxon>
        <taxon>Metamonada</taxon>
        <taxon>Preaxostyla</taxon>
        <taxon>Oxymonadida</taxon>
        <taxon>Streblomastigidae</taxon>
        <taxon>Streblomastix</taxon>
    </lineage>
</organism>
<reference evidence="1 2" key="1">
    <citation type="submission" date="2019-03" db="EMBL/GenBank/DDBJ databases">
        <title>Single cell metagenomics reveals metabolic interactions within the superorganism composed of flagellate Streblomastix strix and complex community of Bacteroidetes bacteria on its surface.</title>
        <authorList>
            <person name="Treitli S.C."/>
            <person name="Kolisko M."/>
            <person name="Husnik F."/>
            <person name="Keeling P."/>
            <person name="Hampl V."/>
        </authorList>
    </citation>
    <scope>NUCLEOTIDE SEQUENCE [LARGE SCALE GENOMIC DNA]</scope>
    <source>
        <strain evidence="1">ST1C</strain>
    </source>
</reference>